<keyword evidence="2" id="KW-1185">Reference proteome</keyword>
<organism evidence="1 2">
    <name type="scientific">Spiroplasma gladiatoris</name>
    <dbReference type="NCBI Taxonomy" id="2143"/>
    <lineage>
        <taxon>Bacteria</taxon>
        <taxon>Bacillati</taxon>
        <taxon>Mycoplasmatota</taxon>
        <taxon>Mollicutes</taxon>
        <taxon>Entomoplasmatales</taxon>
        <taxon>Spiroplasmataceae</taxon>
        <taxon>Spiroplasma</taxon>
    </lineage>
</organism>
<dbReference type="Proteomes" id="UP000294309">
    <property type="component" value="Chromosome"/>
</dbReference>
<proteinExistence type="predicted"/>
<dbReference type="EMBL" id="CP038013">
    <property type="protein sequence ID" value="QBQ07800.1"/>
    <property type="molecule type" value="Genomic_DNA"/>
</dbReference>
<evidence type="ECO:0000313" key="2">
    <source>
        <dbReference type="Proteomes" id="UP000294309"/>
    </source>
</evidence>
<dbReference type="KEGG" id="sgq:SGLAD_v1c06010"/>
<evidence type="ECO:0000313" key="1">
    <source>
        <dbReference type="EMBL" id="QBQ07800.1"/>
    </source>
</evidence>
<gene>
    <name evidence="1" type="ORF">SGLAD_v1c06010</name>
</gene>
<sequence>MVLTELQNQLNQIKNTKNAIAYLSTLNKNLDLFSKNLQFYPVELLKEVFDEAWEENNKLFILNFLNYLDIRGGKGERRVSKRWLIF</sequence>
<protein>
    <submittedName>
        <fullName evidence="1">Uncharacterized protein</fullName>
    </submittedName>
</protein>
<name>A0A4P7AJS7_9MOLU</name>
<accession>A0A4P7AJS7</accession>
<dbReference type="OrthoDB" id="31188at544448"/>
<dbReference type="AlphaFoldDB" id="A0A4P7AJS7"/>
<dbReference type="RefSeq" id="WP_134297584.1">
    <property type="nucleotide sequence ID" value="NZ_CP038013.1"/>
</dbReference>
<reference evidence="1 2" key="1">
    <citation type="submission" date="2019-03" db="EMBL/GenBank/DDBJ databases">
        <title>Complete genome sequence of Spiroplasma gladiatoris TG-1 (DSM 22552).</title>
        <authorList>
            <person name="Lin Y.-C."/>
            <person name="Chou L."/>
            <person name="Kuo C.-H."/>
        </authorList>
    </citation>
    <scope>NUCLEOTIDE SEQUENCE [LARGE SCALE GENOMIC DNA]</scope>
    <source>
        <strain evidence="1 2">TG-1</strain>
    </source>
</reference>